<reference evidence="10" key="1">
    <citation type="submission" date="2018-06" db="EMBL/GenBank/DDBJ databases">
        <authorList>
            <person name="Zhirakovskaya E."/>
        </authorList>
    </citation>
    <scope>NUCLEOTIDE SEQUENCE</scope>
</reference>
<dbReference type="InterPro" id="IPR001179">
    <property type="entry name" value="PPIase_FKBP_dom"/>
</dbReference>
<evidence type="ECO:0000256" key="4">
    <source>
        <dbReference type="ARBA" id="ARBA00013194"/>
    </source>
</evidence>
<evidence type="ECO:0000256" key="6">
    <source>
        <dbReference type="ARBA" id="ARBA00023110"/>
    </source>
</evidence>
<comment type="similarity">
    <text evidence="3">Belongs to the FKBP-type PPIase family.</text>
</comment>
<dbReference type="EMBL" id="UOFT01000042">
    <property type="protein sequence ID" value="VAW95128.1"/>
    <property type="molecule type" value="Genomic_DNA"/>
</dbReference>
<dbReference type="GO" id="GO:0042026">
    <property type="term" value="P:protein refolding"/>
    <property type="evidence" value="ECO:0007669"/>
    <property type="project" value="UniProtKB-ARBA"/>
</dbReference>
<evidence type="ECO:0000256" key="7">
    <source>
        <dbReference type="ARBA" id="ARBA00023186"/>
    </source>
</evidence>
<dbReference type="PANTHER" id="PTHR47861:SF3">
    <property type="entry name" value="FKBP-TYPE PEPTIDYL-PROLYL CIS-TRANS ISOMERASE SLYD"/>
    <property type="match status" value="1"/>
</dbReference>
<comment type="catalytic activity">
    <reaction evidence="1">
        <text>[protein]-peptidylproline (omega=180) = [protein]-peptidylproline (omega=0)</text>
        <dbReference type="Rhea" id="RHEA:16237"/>
        <dbReference type="Rhea" id="RHEA-COMP:10747"/>
        <dbReference type="Rhea" id="RHEA-COMP:10748"/>
        <dbReference type="ChEBI" id="CHEBI:83833"/>
        <dbReference type="ChEBI" id="CHEBI:83834"/>
        <dbReference type="EC" id="5.2.1.8"/>
    </reaction>
</comment>
<keyword evidence="8 10" id="KW-0413">Isomerase</keyword>
<dbReference type="Gene3D" id="3.10.50.40">
    <property type="match status" value="1"/>
</dbReference>
<evidence type="ECO:0000256" key="5">
    <source>
        <dbReference type="ARBA" id="ARBA00022490"/>
    </source>
</evidence>
<dbReference type="GO" id="GO:0005737">
    <property type="term" value="C:cytoplasm"/>
    <property type="evidence" value="ECO:0007669"/>
    <property type="project" value="UniProtKB-SubCell"/>
</dbReference>
<evidence type="ECO:0000256" key="2">
    <source>
        <dbReference type="ARBA" id="ARBA00004496"/>
    </source>
</evidence>
<dbReference type="PANTHER" id="PTHR47861">
    <property type="entry name" value="FKBP-TYPE PEPTIDYL-PROLYL CIS-TRANS ISOMERASE SLYD"/>
    <property type="match status" value="1"/>
</dbReference>
<accession>A0A3B0ZNU1</accession>
<dbReference type="EC" id="5.2.1.8" evidence="4"/>
<protein>
    <recommendedName>
        <fullName evidence="4">peptidylprolyl isomerase</fullName>
        <ecNumber evidence="4">5.2.1.8</ecNumber>
    </recommendedName>
</protein>
<sequence length="160" mass="17283">MQIEDKKIVVINYTLTTDDDEVLDKSDDGSFAYLHGADNIIAGLESALVGKTVGDTLNVKVLPAEGYGERNDEMVQVVGKEMFESDEELEVGSQFHAEGPDGQPIMITVAAIEGDDITIDGNHPLAGMNLNFDVSIVDIRDASEEEISHGHVHGPDGHKH</sequence>
<evidence type="ECO:0000256" key="3">
    <source>
        <dbReference type="ARBA" id="ARBA00006577"/>
    </source>
</evidence>
<dbReference type="InterPro" id="IPR046357">
    <property type="entry name" value="PPIase_dom_sf"/>
</dbReference>
<evidence type="ECO:0000313" key="10">
    <source>
        <dbReference type="EMBL" id="VAW95128.1"/>
    </source>
</evidence>
<keyword evidence="7" id="KW-0143">Chaperone</keyword>
<name>A0A3B0ZNU1_9ZZZZ</name>
<proteinExistence type="inferred from homology"/>
<dbReference type="GO" id="GO:0003755">
    <property type="term" value="F:peptidyl-prolyl cis-trans isomerase activity"/>
    <property type="evidence" value="ECO:0007669"/>
    <property type="project" value="UniProtKB-KW"/>
</dbReference>
<keyword evidence="6" id="KW-0697">Rotamase</keyword>
<organism evidence="10">
    <name type="scientific">hydrothermal vent metagenome</name>
    <dbReference type="NCBI Taxonomy" id="652676"/>
    <lineage>
        <taxon>unclassified sequences</taxon>
        <taxon>metagenomes</taxon>
        <taxon>ecological metagenomes</taxon>
    </lineage>
</organism>
<evidence type="ECO:0000256" key="1">
    <source>
        <dbReference type="ARBA" id="ARBA00000971"/>
    </source>
</evidence>
<dbReference type="Pfam" id="PF00254">
    <property type="entry name" value="FKBP_C"/>
    <property type="match status" value="1"/>
</dbReference>
<evidence type="ECO:0000256" key="8">
    <source>
        <dbReference type="ARBA" id="ARBA00023235"/>
    </source>
</evidence>
<dbReference type="SUPFAM" id="SSF54534">
    <property type="entry name" value="FKBP-like"/>
    <property type="match status" value="1"/>
</dbReference>
<keyword evidence="5" id="KW-0963">Cytoplasm</keyword>
<gene>
    <name evidence="10" type="ORF">MNBD_GAMMA23-464</name>
</gene>
<evidence type="ECO:0000259" key="9">
    <source>
        <dbReference type="PROSITE" id="PS50059"/>
    </source>
</evidence>
<comment type="subcellular location">
    <subcellularLocation>
        <location evidence="2">Cytoplasm</location>
    </subcellularLocation>
</comment>
<dbReference type="PROSITE" id="PS50059">
    <property type="entry name" value="FKBP_PPIASE"/>
    <property type="match status" value="1"/>
</dbReference>
<dbReference type="AlphaFoldDB" id="A0A3B0ZNU1"/>
<feature type="domain" description="PPIase FKBP-type" evidence="9">
    <location>
        <begin position="6"/>
        <end position="71"/>
    </location>
</feature>